<proteinExistence type="predicted"/>
<evidence type="ECO:0000256" key="1">
    <source>
        <dbReference type="SAM" id="Coils"/>
    </source>
</evidence>
<reference evidence="3" key="1">
    <citation type="submission" date="2023-10" db="EMBL/GenBank/DDBJ databases">
        <authorList>
            <person name="Chen Y."/>
            <person name="Shah S."/>
            <person name="Dougan E. K."/>
            <person name="Thang M."/>
            <person name="Chan C."/>
        </authorList>
    </citation>
    <scope>NUCLEOTIDE SEQUENCE [LARGE SCALE GENOMIC DNA]</scope>
</reference>
<dbReference type="Proteomes" id="UP001189429">
    <property type="component" value="Unassembled WGS sequence"/>
</dbReference>
<feature type="coiled-coil region" evidence="1">
    <location>
        <begin position="119"/>
        <end position="160"/>
    </location>
</feature>
<organism evidence="3 4">
    <name type="scientific">Prorocentrum cordatum</name>
    <dbReference type="NCBI Taxonomy" id="2364126"/>
    <lineage>
        <taxon>Eukaryota</taxon>
        <taxon>Sar</taxon>
        <taxon>Alveolata</taxon>
        <taxon>Dinophyceae</taxon>
        <taxon>Prorocentrales</taxon>
        <taxon>Prorocentraceae</taxon>
        <taxon>Prorocentrum</taxon>
    </lineage>
</organism>
<evidence type="ECO:0000313" key="4">
    <source>
        <dbReference type="Proteomes" id="UP001189429"/>
    </source>
</evidence>
<feature type="coiled-coil region" evidence="1">
    <location>
        <begin position="482"/>
        <end position="509"/>
    </location>
</feature>
<feature type="compositionally biased region" description="Low complexity" evidence="2">
    <location>
        <begin position="306"/>
        <end position="320"/>
    </location>
</feature>
<feature type="region of interest" description="Disordered" evidence="2">
    <location>
        <begin position="254"/>
        <end position="325"/>
    </location>
</feature>
<sequence length="791" mass="87541">AMPKARRPCTVCAKCGGWVYDWKLQRSDGWCDRCNDVIDSPKWQTCGDQEARGVQPPWWSNRPRLTPEQELDTIIKKFEEKKGSYKVDVDLQALRDFRGNVVETIPKKRKRELPQSLALKQAVNRKEQAQKVQDEAAAKMAEAEAEHQRVLDEYSAQSKAVPPQEAPTMQGWKAPEVDESLFEELGGYDAQDRAKLLKFKGDMQALAALVSSAHAQCKDFDELAEQAKAVQQAHKEMRRKVGDEGAIAFAVSGGPVPQEVEETQSDDQSAVVPKREKAVDEKKQKAAVERIKEQSKARLREARGTAPSSAAASSGAAAPSKGDEKAHKYLDETGNTMDIFMMCETHAIKQEIPQAKSTMALDGRRLLATPATPTRKSGTGASGGELIAIRSHIAATGYDEVRAKVQGQGMALVGGVSLKKICALAAFAQSIADPWVIMADWSAPCQADFLDKIGAVSLCPDVTLTCDKGKGSLIDCGIARKTELQAQRAAKLEAHLQEALEELEAATDTEGQVMPYMIPLDVWQRAQDSIQQKDMDHQMSGEMQCVRDDLTYGSEDAQHQRTGRAAGMGSRTVKTKATPGRARMKYAPAEHWGVCTTLLSRYLALRLHHSDFRQQRSRVKELQAQVHSMGTMDQEAVFGKKVQQEERSPVDEQVGRLGSLTTDELKRVLARFERFQAAAQARGFTAERQGFTKWAKGMSASKPGALHRRVKEKLAPVYELALNAEQQVADPDTVMEHEARFWEHIWKDPVGTRAQITEFLVELAEQAKEDELEPVTIDQVDAVINRSSDAK</sequence>
<keyword evidence="4" id="KW-1185">Reference proteome</keyword>
<feature type="non-terminal residue" evidence="3">
    <location>
        <position position="1"/>
    </location>
</feature>
<dbReference type="EMBL" id="CAUYUJ010017664">
    <property type="protein sequence ID" value="CAK0876765.1"/>
    <property type="molecule type" value="Genomic_DNA"/>
</dbReference>
<comment type="caution">
    <text evidence="3">The sequence shown here is derived from an EMBL/GenBank/DDBJ whole genome shotgun (WGS) entry which is preliminary data.</text>
</comment>
<protein>
    <submittedName>
        <fullName evidence="3">Uncharacterized protein</fullName>
    </submittedName>
</protein>
<gene>
    <name evidence="3" type="ORF">PCOR1329_LOCUS61016</name>
</gene>
<accession>A0ABN9VXD3</accession>
<feature type="compositionally biased region" description="Basic and acidic residues" evidence="2">
    <location>
        <begin position="273"/>
        <end position="303"/>
    </location>
</feature>
<evidence type="ECO:0000256" key="2">
    <source>
        <dbReference type="SAM" id="MobiDB-lite"/>
    </source>
</evidence>
<name>A0ABN9VXD3_9DINO</name>
<keyword evidence="1" id="KW-0175">Coiled coil</keyword>
<feature type="non-terminal residue" evidence="3">
    <location>
        <position position="791"/>
    </location>
</feature>
<evidence type="ECO:0000313" key="3">
    <source>
        <dbReference type="EMBL" id="CAK0876765.1"/>
    </source>
</evidence>